<dbReference type="Proteomes" id="UP000551758">
    <property type="component" value="Unassembled WGS sequence"/>
</dbReference>
<protein>
    <recommendedName>
        <fullName evidence="1">Sperm-associated microtubule inner protein 5 domain-containing protein</fullName>
    </recommendedName>
</protein>
<accession>A0A7J7FJ07</accession>
<gene>
    <name evidence="2" type="ORF">HPG69_015331</name>
</gene>
<dbReference type="PANTHER" id="PTHR47301:SF1">
    <property type="entry name" value="CHROMOSOME 10 OPEN READING FRAME 82"/>
    <property type="match status" value="1"/>
</dbReference>
<dbReference type="EMBL" id="JACDTQ010000475">
    <property type="protein sequence ID" value="KAF5928065.1"/>
    <property type="molecule type" value="Genomic_DNA"/>
</dbReference>
<sequence length="305" mass="34068">MESSKTFMRHLPITPGYSAPRSFFVALGWLSHSGNNSPACINGLWKNAAWLAEEEMPRGGAVIPPALAGFVPYLSCQGTSGEDDMSHCLKTFQENTQRYKDQLEEFRCSVATAQKLKPICSEETVLRALHQYYQQYHPMSLGTGSRKPASLHPRTQHSVFTECKYVKKPLQEPPIPGWAGYLPRARVTELGCATRYTVMARNCYRDFLDITEQAKRVHLKPYEEIYGVRSTQPPPVPSPKILQHEGLLPKYPDFSVSSGSCPALGRPLIEDPRPPVTYGCAQRPNMSCNGKIYLEPLSSAKYAEG</sequence>
<organism evidence="2 3">
    <name type="scientific">Diceros bicornis minor</name>
    <name type="common">South-central black rhinoceros</name>
    <dbReference type="NCBI Taxonomy" id="77932"/>
    <lineage>
        <taxon>Eukaryota</taxon>
        <taxon>Metazoa</taxon>
        <taxon>Chordata</taxon>
        <taxon>Craniata</taxon>
        <taxon>Vertebrata</taxon>
        <taxon>Euteleostomi</taxon>
        <taxon>Mammalia</taxon>
        <taxon>Eutheria</taxon>
        <taxon>Laurasiatheria</taxon>
        <taxon>Perissodactyla</taxon>
        <taxon>Rhinocerotidae</taxon>
        <taxon>Diceros</taxon>
    </lineage>
</organism>
<evidence type="ECO:0000259" key="1">
    <source>
        <dbReference type="Pfam" id="PF22573"/>
    </source>
</evidence>
<dbReference type="AlphaFoldDB" id="A0A7J7FJ07"/>
<evidence type="ECO:0000313" key="2">
    <source>
        <dbReference type="EMBL" id="KAF5928065.1"/>
    </source>
</evidence>
<dbReference type="PANTHER" id="PTHR47301">
    <property type="entry name" value="HYPOTHETICAL PROTEIN LOC681006"/>
    <property type="match status" value="1"/>
</dbReference>
<proteinExistence type="predicted"/>
<reference evidence="2 3" key="1">
    <citation type="journal article" date="2020" name="Mol. Biol. Evol.">
        <title>Interspecific Gene Flow and the Evolution of Specialization in Black and White Rhinoceros.</title>
        <authorList>
            <person name="Moodley Y."/>
            <person name="Westbury M.V."/>
            <person name="Russo I.M."/>
            <person name="Gopalakrishnan S."/>
            <person name="Rakotoarivelo A."/>
            <person name="Olsen R.A."/>
            <person name="Prost S."/>
            <person name="Tunstall T."/>
            <person name="Ryder O.A."/>
            <person name="Dalen L."/>
            <person name="Bruford M.W."/>
        </authorList>
    </citation>
    <scope>NUCLEOTIDE SEQUENCE [LARGE SCALE GENOMIC DNA]</scope>
    <source>
        <strain evidence="2">SBR-YM</strain>
        <tissue evidence="2">Skin</tissue>
    </source>
</reference>
<dbReference type="InterPro" id="IPR055215">
    <property type="entry name" value="SPMIP5_dom"/>
</dbReference>
<name>A0A7J7FJ07_DICBM</name>
<keyword evidence="3" id="KW-1185">Reference proteome</keyword>
<comment type="caution">
    <text evidence="2">The sequence shown here is derived from an EMBL/GenBank/DDBJ whole genome shotgun (WGS) entry which is preliminary data.</text>
</comment>
<dbReference type="InterPro" id="IPR043246">
    <property type="entry name" value="SPMIP5"/>
</dbReference>
<feature type="domain" description="Sperm-associated microtubule inner protein 5" evidence="1">
    <location>
        <begin position="162"/>
        <end position="223"/>
    </location>
</feature>
<evidence type="ECO:0000313" key="3">
    <source>
        <dbReference type="Proteomes" id="UP000551758"/>
    </source>
</evidence>
<dbReference type="Pfam" id="PF22573">
    <property type="entry name" value="SPMIP5"/>
    <property type="match status" value="1"/>
</dbReference>